<protein>
    <submittedName>
        <fullName evidence="2">Uncharacterized protein</fullName>
    </submittedName>
</protein>
<sequence length="69" mass="8120">MTQPVFFTLIMLTHLGSLSNMTRVKVDPVLPYQLLNSFAHYHLLNFGLIQWKLMLMDGYDLVMFLKMLE</sequence>
<dbReference type="EMBL" id="JAOYFB010000038">
    <property type="protein sequence ID" value="KAK4028273.1"/>
    <property type="molecule type" value="Genomic_DNA"/>
</dbReference>
<name>A0ABR0ATJ6_9CRUS</name>
<gene>
    <name evidence="2" type="ORF">OUZ56_017553</name>
</gene>
<evidence type="ECO:0000313" key="2">
    <source>
        <dbReference type="EMBL" id="KAK4028273.1"/>
    </source>
</evidence>
<keyword evidence="1" id="KW-0732">Signal</keyword>
<feature type="signal peptide" evidence="1">
    <location>
        <begin position="1"/>
        <end position="18"/>
    </location>
</feature>
<comment type="caution">
    <text evidence="2">The sequence shown here is derived from an EMBL/GenBank/DDBJ whole genome shotgun (WGS) entry which is preliminary data.</text>
</comment>
<organism evidence="2 3">
    <name type="scientific">Daphnia magna</name>
    <dbReference type="NCBI Taxonomy" id="35525"/>
    <lineage>
        <taxon>Eukaryota</taxon>
        <taxon>Metazoa</taxon>
        <taxon>Ecdysozoa</taxon>
        <taxon>Arthropoda</taxon>
        <taxon>Crustacea</taxon>
        <taxon>Branchiopoda</taxon>
        <taxon>Diplostraca</taxon>
        <taxon>Cladocera</taxon>
        <taxon>Anomopoda</taxon>
        <taxon>Daphniidae</taxon>
        <taxon>Daphnia</taxon>
    </lineage>
</organism>
<reference evidence="2 3" key="1">
    <citation type="journal article" date="2023" name="Nucleic Acids Res.">
        <title>The hologenome of Daphnia magna reveals possible DNA methylation and microbiome-mediated evolution of the host genome.</title>
        <authorList>
            <person name="Chaturvedi A."/>
            <person name="Li X."/>
            <person name="Dhandapani V."/>
            <person name="Marshall H."/>
            <person name="Kissane S."/>
            <person name="Cuenca-Cambronero M."/>
            <person name="Asole G."/>
            <person name="Calvet F."/>
            <person name="Ruiz-Romero M."/>
            <person name="Marangio P."/>
            <person name="Guigo R."/>
            <person name="Rago D."/>
            <person name="Mirbahai L."/>
            <person name="Eastwood N."/>
            <person name="Colbourne J.K."/>
            <person name="Zhou J."/>
            <person name="Mallon E."/>
            <person name="Orsini L."/>
        </authorList>
    </citation>
    <scope>NUCLEOTIDE SEQUENCE [LARGE SCALE GENOMIC DNA]</scope>
    <source>
        <strain evidence="2">LRV0_1</strain>
    </source>
</reference>
<feature type="chain" id="PRO_5047366516" evidence="1">
    <location>
        <begin position="19"/>
        <end position="69"/>
    </location>
</feature>
<evidence type="ECO:0000256" key="1">
    <source>
        <dbReference type="SAM" id="SignalP"/>
    </source>
</evidence>
<proteinExistence type="predicted"/>
<accession>A0ABR0ATJ6</accession>
<evidence type="ECO:0000313" key="3">
    <source>
        <dbReference type="Proteomes" id="UP001234178"/>
    </source>
</evidence>
<keyword evidence="3" id="KW-1185">Reference proteome</keyword>
<dbReference type="Proteomes" id="UP001234178">
    <property type="component" value="Unassembled WGS sequence"/>
</dbReference>